<feature type="region of interest" description="Disordered" evidence="2">
    <location>
        <begin position="268"/>
        <end position="301"/>
    </location>
</feature>
<feature type="coiled-coil region" evidence="1">
    <location>
        <begin position="41"/>
        <end position="68"/>
    </location>
</feature>
<dbReference type="InterPro" id="IPR011105">
    <property type="entry name" value="Cell_wall_hydrolase_SleB"/>
</dbReference>
<name>A0A1I0I5N9_9FIRM</name>
<dbReference type="STRING" id="1526.SAMN02910262_01054"/>
<feature type="domain" description="SH3b" evidence="3">
    <location>
        <begin position="176"/>
        <end position="242"/>
    </location>
</feature>
<dbReference type="InterPro" id="IPR052354">
    <property type="entry name" value="Cell_Wall_Dynamics_Protein"/>
</dbReference>
<evidence type="ECO:0000256" key="2">
    <source>
        <dbReference type="SAM" id="MobiDB-lite"/>
    </source>
</evidence>
<dbReference type="Gene3D" id="2.30.30.40">
    <property type="entry name" value="SH3 Domains"/>
    <property type="match status" value="2"/>
</dbReference>
<dbReference type="eggNOG" id="COG3103">
    <property type="taxonomic scope" value="Bacteria"/>
</dbReference>
<keyword evidence="5" id="KW-1185">Reference proteome</keyword>
<dbReference type="AlphaFoldDB" id="A0A1I0I5N9"/>
<dbReference type="Proteomes" id="UP000199820">
    <property type="component" value="Unassembled WGS sequence"/>
</dbReference>
<dbReference type="EMBL" id="FOIL01000069">
    <property type="protein sequence ID" value="SET91930.1"/>
    <property type="molecule type" value="Genomic_DNA"/>
</dbReference>
<dbReference type="Pfam" id="PF07486">
    <property type="entry name" value="Hydrolase_2"/>
    <property type="match status" value="1"/>
</dbReference>
<accession>A0A1I0I5N9</accession>
<protein>
    <submittedName>
        <fullName evidence="4">SH3 domain-containing protein</fullName>
    </submittedName>
</protein>
<evidence type="ECO:0000256" key="1">
    <source>
        <dbReference type="SAM" id="Coils"/>
    </source>
</evidence>
<proteinExistence type="predicted"/>
<dbReference type="PANTHER" id="PTHR34408:SF1">
    <property type="entry name" value="GLYCOSYL HYDROLASE FAMILY 19 DOMAIN-CONTAINING PROTEIN HI_1415"/>
    <property type="match status" value="1"/>
</dbReference>
<dbReference type="RefSeq" id="WP_074650503.1">
    <property type="nucleotide sequence ID" value="NZ_FOIL01000069.1"/>
</dbReference>
<dbReference type="InterPro" id="IPR003646">
    <property type="entry name" value="SH3-like_bac-type"/>
</dbReference>
<gene>
    <name evidence="4" type="ORF">SAMN04487771_10697</name>
</gene>
<dbReference type="Pfam" id="PF08239">
    <property type="entry name" value="SH3_3"/>
    <property type="match status" value="2"/>
</dbReference>
<dbReference type="eggNOG" id="COG3773">
    <property type="taxonomic scope" value="Bacteria"/>
</dbReference>
<organism evidence="4 5">
    <name type="scientific">[Clostridium] aminophilum</name>
    <dbReference type="NCBI Taxonomy" id="1526"/>
    <lineage>
        <taxon>Bacteria</taxon>
        <taxon>Bacillati</taxon>
        <taxon>Bacillota</taxon>
        <taxon>Clostridia</taxon>
        <taxon>Lachnospirales</taxon>
        <taxon>Lachnospiraceae</taxon>
    </lineage>
</organism>
<dbReference type="PROSITE" id="PS51781">
    <property type="entry name" value="SH3B"/>
    <property type="match status" value="1"/>
</dbReference>
<evidence type="ECO:0000313" key="4">
    <source>
        <dbReference type="EMBL" id="SET91930.1"/>
    </source>
</evidence>
<dbReference type="Gene3D" id="1.10.10.2520">
    <property type="entry name" value="Cell wall hydrolase SleB, domain 1"/>
    <property type="match status" value="1"/>
</dbReference>
<keyword evidence="1" id="KW-0175">Coiled coil</keyword>
<dbReference type="InterPro" id="IPR042047">
    <property type="entry name" value="SleB_dom1"/>
</dbReference>
<reference evidence="4 5" key="1">
    <citation type="submission" date="2016-10" db="EMBL/GenBank/DDBJ databases">
        <authorList>
            <person name="de Groot N.N."/>
        </authorList>
    </citation>
    <scope>NUCLEOTIDE SEQUENCE [LARGE SCALE GENOMIC DNA]</scope>
    <source>
        <strain evidence="4 5">KH1P1</strain>
    </source>
</reference>
<dbReference type="GO" id="GO:0016787">
    <property type="term" value="F:hydrolase activity"/>
    <property type="evidence" value="ECO:0007669"/>
    <property type="project" value="InterPro"/>
</dbReference>
<dbReference type="PANTHER" id="PTHR34408">
    <property type="entry name" value="FAMILY PROTEIN, PUTATIVE-RELATED"/>
    <property type="match status" value="1"/>
</dbReference>
<evidence type="ECO:0000313" key="5">
    <source>
        <dbReference type="Proteomes" id="UP000199820"/>
    </source>
</evidence>
<evidence type="ECO:0000259" key="3">
    <source>
        <dbReference type="PROSITE" id="PS51781"/>
    </source>
</evidence>
<sequence length="414" mass="45562">MKRRKRQRNNWKQAAVLAAVCFFMIGGITLTLGAVHAARRRKAEAIEASEAANRRAELQQRLAEMETSPENLISIDSDSIPTETSLTAQNEQELTELQKSWLNYIMPRAEEYINVRKDRNTDSEIVGKIFNGDRAEVLEKGDEWSLVASGNVKGYVKNEYCRFGLDALEWAKKNCDAIFRVEGEGLRIRAEESEDSVIIGVVTEGDTLTIDSTVEQVKEGWRAVYYNDQTGYVKADYGELAYRTGKGVTIEEEEAAIRAQKEAEEAASRAAEEARKAAEAAAKEKQRKAEEEEKRRKAEELAKSKDTKLLASIIQCEAGGESYEGKVAVGAVIMNRVKSKSFPNSISGVVYQGGQFTPVATGRLANVLENGPTASCRKAALEALQGRDNTGGALYFGTKAHSPAKATIGGHTFY</sequence>
<dbReference type="SMART" id="SM00287">
    <property type="entry name" value="SH3b"/>
    <property type="match status" value="2"/>
</dbReference>